<evidence type="ECO:0000313" key="1">
    <source>
        <dbReference type="EMBL" id="GGO45081.1"/>
    </source>
</evidence>
<keyword evidence="2" id="KW-1185">Reference proteome</keyword>
<sequence length="60" mass="5985">MPERAERAGGPVAVWRERATDPAAVTGVLALAALCAALYSPALTWAVTGGLAGFSLSGSV</sequence>
<organism evidence="1 2">
    <name type="scientific">Streptomyces daqingensis</name>
    <dbReference type="NCBI Taxonomy" id="1472640"/>
    <lineage>
        <taxon>Bacteria</taxon>
        <taxon>Bacillati</taxon>
        <taxon>Actinomycetota</taxon>
        <taxon>Actinomycetes</taxon>
        <taxon>Kitasatosporales</taxon>
        <taxon>Streptomycetaceae</taxon>
        <taxon>Streptomyces</taxon>
    </lineage>
</organism>
<reference evidence="2" key="1">
    <citation type="journal article" date="2019" name="Int. J. Syst. Evol. Microbiol.">
        <title>The Global Catalogue of Microorganisms (GCM) 10K type strain sequencing project: providing services to taxonomists for standard genome sequencing and annotation.</title>
        <authorList>
            <consortium name="The Broad Institute Genomics Platform"/>
            <consortium name="The Broad Institute Genome Sequencing Center for Infectious Disease"/>
            <person name="Wu L."/>
            <person name="Ma J."/>
        </authorList>
    </citation>
    <scope>NUCLEOTIDE SEQUENCE [LARGE SCALE GENOMIC DNA]</scope>
    <source>
        <strain evidence="2">CGMCC 4.7178</strain>
    </source>
</reference>
<gene>
    <name evidence="1" type="ORF">GCM10012287_12120</name>
</gene>
<name>A0ABQ2LZJ7_9ACTN</name>
<dbReference type="Proteomes" id="UP000631535">
    <property type="component" value="Unassembled WGS sequence"/>
</dbReference>
<accession>A0ABQ2LZJ7</accession>
<protein>
    <submittedName>
        <fullName evidence="1">Uncharacterized protein</fullName>
    </submittedName>
</protein>
<evidence type="ECO:0000313" key="2">
    <source>
        <dbReference type="Proteomes" id="UP000631535"/>
    </source>
</evidence>
<comment type="caution">
    <text evidence="1">The sequence shown here is derived from an EMBL/GenBank/DDBJ whole genome shotgun (WGS) entry which is preliminary data.</text>
</comment>
<proteinExistence type="predicted"/>
<dbReference type="RefSeq" id="WP_189036017.1">
    <property type="nucleotide sequence ID" value="NZ_BMMP01000003.1"/>
</dbReference>
<dbReference type="EMBL" id="BMMP01000003">
    <property type="protein sequence ID" value="GGO45081.1"/>
    <property type="molecule type" value="Genomic_DNA"/>
</dbReference>